<organism evidence="1 2">
    <name type="scientific">Citrus sinensis</name>
    <name type="common">Sweet orange</name>
    <name type="synonym">Citrus aurantium var. sinensis</name>
    <dbReference type="NCBI Taxonomy" id="2711"/>
    <lineage>
        <taxon>Eukaryota</taxon>
        <taxon>Viridiplantae</taxon>
        <taxon>Streptophyta</taxon>
        <taxon>Embryophyta</taxon>
        <taxon>Tracheophyta</taxon>
        <taxon>Spermatophyta</taxon>
        <taxon>Magnoliopsida</taxon>
        <taxon>eudicotyledons</taxon>
        <taxon>Gunneridae</taxon>
        <taxon>Pentapetalae</taxon>
        <taxon>rosids</taxon>
        <taxon>malvids</taxon>
        <taxon>Sapindales</taxon>
        <taxon>Rutaceae</taxon>
        <taxon>Aurantioideae</taxon>
        <taxon>Citrus</taxon>
    </lineage>
</organism>
<reference evidence="2" key="1">
    <citation type="journal article" date="2023" name="Hortic. Res.">
        <title>A chromosome-level phased genome enabling allele-level studies in sweet orange: a case study on citrus Huanglongbing tolerance.</title>
        <authorList>
            <person name="Wu B."/>
            <person name="Yu Q."/>
            <person name="Deng Z."/>
            <person name="Duan Y."/>
            <person name="Luo F."/>
            <person name="Gmitter F. Jr."/>
        </authorList>
    </citation>
    <scope>NUCLEOTIDE SEQUENCE [LARGE SCALE GENOMIC DNA]</scope>
    <source>
        <strain evidence="2">cv. Valencia</strain>
    </source>
</reference>
<comment type="caution">
    <text evidence="1">The sequence shown here is derived from an EMBL/GenBank/DDBJ whole genome shotgun (WGS) entry which is preliminary data.</text>
</comment>
<protein>
    <submittedName>
        <fullName evidence="1">Reverse transcriptase domain-containing protein</fullName>
    </submittedName>
</protein>
<sequence>MREEGTDEDNPPLVTYKETLVGDSQHREDGIGGRDADWDFEEGDVIESHEGVMPSIKFSARIQEKLIQPWKNSVVVKLLGRTIGYKALCARLASMWKPSMGYSVIDLENNYFLVRFRNAGDALDALTRGLGLHLYHQKTLNKIGQLVGEVIKLDDNIESSTRGKFARVVVRISLAKPLVSQVELNGRIQKIEYEGLPVICFKCGRYGHNSGECSANMKNGQPGGEEISGKDSQQGEVHIVQENGKAEDNHFEPFGPWMVAYRRGRKPASGKETVGEPKRNRLSQENTTSRFQVLDKIYEETVNRENPETAVAPDIYLQFQATTSKTNHETIPAKAKPSKSVIRREQRKKAAAIKQNLPEAFPATKPSQIADISFDPSTSHKNDVSNIPHANPNFIPCLFTHGKPTGHITTTAPTTLDPTNHTVVFCTPQQSIPVQHNFANNTMADEELQEIQNPHYPHLHDPPDAMDGFDDGGVDSIPREPAVTEADATKEAMSEGDESMVEETPGACIQQAHGHYKPAMVVLMELRISGRKTDNFIKTSGFDRSHKVEAVGFSGGIWILWRNQFEVEIIFNHKQFIHFKLKCNNVLTSWVTAVYASPVPVIRRELWDHLNHLAAITNDPWIVGGDFNSILFPGEKTEGSSMATGVCNSFSNWFHNNGIHDLQFKGPKYTWSRGSLSKRLDRVMCNKAWFLQNPNASVLHLPKVASDHRPVLIRFDQNSRNNNFPKLFRFMAAWLTDSRFTDFIKTHWQNGVPYDRAVSEFIQQVQHWNKNIFGNIFQRKKILLARIGGVQRALERRPLRSLYRLETKLKKELEEVLMQEELLWLQRSRRDWILFGDRNTAYFHQKTITRRRHNRIDAIMAEDGRWFYDMEAIKQQATNFFSNLYTPEQGGYKPYQICDAFPRIDDYRLEFLATEIEDKEIRHAVFNMSPLKAPGVDGLHAIFYQSQWHIVGESFCKAIKEVFQTQCLPAEVNKTVLVLIPKIEQPTSFSMYRPISLCTVMYKTVTKIIANRLQELLPELIGPHQTSFVPGRHITENIIVAQEIIHSMRRKKGRKGFMAIKVDLEKVLCKF</sequence>
<name>A0ACB8JS22_CITSI</name>
<keyword evidence="1" id="KW-0695">RNA-directed DNA polymerase</keyword>
<keyword evidence="1" id="KW-0808">Transferase</keyword>
<accession>A0ACB8JS22</accession>
<keyword evidence="1" id="KW-0548">Nucleotidyltransferase</keyword>
<keyword evidence="2" id="KW-1185">Reference proteome</keyword>
<dbReference type="EMBL" id="CM039175">
    <property type="protein sequence ID" value="KAH9735624.1"/>
    <property type="molecule type" value="Genomic_DNA"/>
</dbReference>
<evidence type="ECO:0000313" key="1">
    <source>
        <dbReference type="EMBL" id="KAH9735624.1"/>
    </source>
</evidence>
<gene>
    <name evidence="1" type="ORF">KPL71_017799</name>
</gene>
<dbReference type="Proteomes" id="UP000829398">
    <property type="component" value="Chromosome 6"/>
</dbReference>
<evidence type="ECO:0000313" key="2">
    <source>
        <dbReference type="Proteomes" id="UP000829398"/>
    </source>
</evidence>
<proteinExistence type="predicted"/>